<dbReference type="EMBL" id="HAEJ01000266">
    <property type="protein sequence ID" value="SBS40723.1"/>
    <property type="molecule type" value="Transcribed_RNA"/>
</dbReference>
<gene>
    <name evidence="1" type="primary">NAGS</name>
</gene>
<organism evidence="1">
    <name type="scientific">Nothobranchius furzeri</name>
    <name type="common">Turquoise killifish</name>
    <dbReference type="NCBI Taxonomy" id="105023"/>
    <lineage>
        <taxon>Eukaryota</taxon>
        <taxon>Metazoa</taxon>
        <taxon>Chordata</taxon>
        <taxon>Craniata</taxon>
        <taxon>Vertebrata</taxon>
        <taxon>Euteleostomi</taxon>
        <taxon>Actinopterygii</taxon>
        <taxon>Neopterygii</taxon>
        <taxon>Teleostei</taxon>
        <taxon>Neoteleostei</taxon>
        <taxon>Acanthomorphata</taxon>
        <taxon>Ovalentaria</taxon>
        <taxon>Atherinomorphae</taxon>
        <taxon>Cyprinodontiformes</taxon>
        <taxon>Nothobranchiidae</taxon>
        <taxon>Nothobranchius</taxon>
    </lineage>
</organism>
<protein>
    <submittedName>
        <fullName evidence="1">N-acetylglutamate synthase</fullName>
    </submittedName>
</protein>
<name>A0A1A8U0R2_NOTFU</name>
<feature type="non-terminal residue" evidence="1">
    <location>
        <position position="1"/>
    </location>
</feature>
<accession>A0A1A8U0R2</accession>
<dbReference type="AlphaFoldDB" id="A0A1A8U0R2"/>
<proteinExistence type="predicted"/>
<sequence length="44" mass="5247">RQQETVRPEMLGISYFNSTPRYSSNYFLPFHCCSPFELSQIQPF</sequence>
<reference evidence="1" key="1">
    <citation type="submission" date="2016-05" db="EMBL/GenBank/DDBJ databases">
        <authorList>
            <person name="Lavstsen T."/>
            <person name="Jespersen J.S."/>
        </authorList>
    </citation>
    <scope>NUCLEOTIDE SEQUENCE</scope>
    <source>
        <tissue evidence="1">Brain</tissue>
    </source>
</reference>
<reference evidence="1" key="2">
    <citation type="submission" date="2016-06" db="EMBL/GenBank/DDBJ databases">
        <title>The genome of a short-lived fish provides insights into sex chromosome evolution and the genetic control of aging.</title>
        <authorList>
            <person name="Reichwald K."/>
            <person name="Felder M."/>
            <person name="Petzold A."/>
            <person name="Koch P."/>
            <person name="Groth M."/>
            <person name="Platzer M."/>
        </authorList>
    </citation>
    <scope>NUCLEOTIDE SEQUENCE</scope>
    <source>
        <tissue evidence="1">Brain</tissue>
    </source>
</reference>
<evidence type="ECO:0000313" key="1">
    <source>
        <dbReference type="EMBL" id="SBS40723.1"/>
    </source>
</evidence>